<name>A0A128EER6_9BACT</name>
<gene>
    <name evidence="1" type="ORF">ERS672216_00530</name>
</gene>
<organism evidence="1 2">
    <name type="scientific">Campylobacter geochelonis</name>
    <dbReference type="NCBI Taxonomy" id="1780362"/>
    <lineage>
        <taxon>Bacteria</taxon>
        <taxon>Pseudomonadati</taxon>
        <taxon>Campylobacterota</taxon>
        <taxon>Epsilonproteobacteria</taxon>
        <taxon>Campylobacterales</taxon>
        <taxon>Campylobacteraceae</taxon>
        <taxon>Campylobacter</taxon>
    </lineage>
</organism>
<evidence type="ECO:0008006" key="3">
    <source>
        <dbReference type="Google" id="ProtNLM"/>
    </source>
</evidence>
<proteinExistence type="predicted"/>
<dbReference type="PROSITE" id="PS51257">
    <property type="entry name" value="PROKAR_LIPOPROTEIN"/>
    <property type="match status" value="1"/>
</dbReference>
<keyword evidence="2" id="KW-1185">Reference proteome</keyword>
<dbReference type="EMBL" id="FIZP01000001">
    <property type="protein sequence ID" value="CZE46738.1"/>
    <property type="molecule type" value="Genomic_DNA"/>
</dbReference>
<accession>A0A128EER6</accession>
<dbReference type="AlphaFoldDB" id="A0A128EER6"/>
<dbReference type="Proteomes" id="UP000069632">
    <property type="component" value="Unassembled WGS sequence"/>
</dbReference>
<reference evidence="1 2" key="1">
    <citation type="submission" date="2016-02" db="EMBL/GenBank/DDBJ databases">
        <authorList>
            <consortium name="Pathogen Informatics"/>
        </authorList>
    </citation>
    <scope>NUCLEOTIDE SEQUENCE [LARGE SCALE GENOMIC DNA]</scope>
    <source>
        <strain evidence="1 2">RC20</strain>
    </source>
</reference>
<sequence length="38" mass="4216">MKRIFFIMLAAAIIGGCGGLISVGHENNNTIYNYKKEK</sequence>
<protein>
    <recommendedName>
        <fullName evidence="3">Lipoprotein</fullName>
    </recommendedName>
</protein>
<evidence type="ECO:0000313" key="2">
    <source>
        <dbReference type="Proteomes" id="UP000069632"/>
    </source>
</evidence>
<evidence type="ECO:0000313" key="1">
    <source>
        <dbReference type="EMBL" id="CZE46738.1"/>
    </source>
</evidence>